<dbReference type="EMBL" id="JBHLVX010000013">
    <property type="protein sequence ID" value="MFC0267088.1"/>
    <property type="molecule type" value="Genomic_DNA"/>
</dbReference>
<evidence type="ECO:0000313" key="1">
    <source>
        <dbReference type="EMBL" id="MFC0267088.1"/>
    </source>
</evidence>
<gene>
    <name evidence="1" type="ORF">ACFFHW_03570</name>
</gene>
<name>A0ABV6G0R4_9GAMM</name>
<reference evidence="1 2" key="1">
    <citation type="submission" date="2024-09" db="EMBL/GenBank/DDBJ databases">
        <authorList>
            <person name="Sun Q."/>
            <person name="Mori K."/>
        </authorList>
    </citation>
    <scope>NUCLEOTIDE SEQUENCE [LARGE SCALE GENOMIC DNA]</scope>
    <source>
        <strain evidence="1 2">CCM 7415</strain>
    </source>
</reference>
<dbReference type="Proteomes" id="UP001589814">
    <property type="component" value="Unassembled WGS sequence"/>
</dbReference>
<evidence type="ECO:0000313" key="2">
    <source>
        <dbReference type="Proteomes" id="UP001589814"/>
    </source>
</evidence>
<dbReference type="RefSeq" id="WP_019949928.1">
    <property type="nucleotide sequence ID" value="NZ_JBHLVX010000013.1"/>
</dbReference>
<comment type="caution">
    <text evidence="1">The sequence shown here is derived from an EMBL/GenBank/DDBJ whole genome shotgun (WGS) entry which is preliminary data.</text>
</comment>
<sequence>MSTLVCNYAVLRFQPYPETGEFANLGIVMLCSDGRFLYRVETRASQRVTHFFDKLPAQFFRAARREFVLELERLTQLMEKSRGDGEGQRRLFRHLIAPRETVFRFSVPGTAMVETPQKELDTLFMRYVHHDFDRRPSHEALLTGRVSDWLKRFTNRTYSESVLGDELHQVRLPLVWQVEGRPRQAIKPISFRLKDSSAIIDKGDRWLMRMKRLVESDQAPLDTVFVSQQPDDNQPVLKRAYDEVINTFATLEDTRVVPYSLGATGVQKAVAEIPSASRQGSVTH</sequence>
<keyword evidence="2" id="KW-1185">Reference proteome</keyword>
<accession>A0ABV6G0R4</accession>
<dbReference type="InterPro" id="IPR021398">
    <property type="entry name" value="DUF3037"/>
</dbReference>
<proteinExistence type="predicted"/>
<organism evidence="1 2">
    <name type="scientific">Kushneria aurantia</name>
    <dbReference type="NCBI Taxonomy" id="504092"/>
    <lineage>
        <taxon>Bacteria</taxon>
        <taxon>Pseudomonadati</taxon>
        <taxon>Pseudomonadota</taxon>
        <taxon>Gammaproteobacteria</taxon>
        <taxon>Oceanospirillales</taxon>
        <taxon>Halomonadaceae</taxon>
        <taxon>Kushneria</taxon>
    </lineage>
</organism>
<dbReference type="Pfam" id="PF11236">
    <property type="entry name" value="DUF3037"/>
    <property type="match status" value="1"/>
</dbReference>
<protein>
    <submittedName>
        <fullName evidence="1">DUF3037 domain-containing protein</fullName>
    </submittedName>
</protein>